<gene>
    <name evidence="4" type="ORF">H9868_05030</name>
</gene>
<evidence type="ECO:0000313" key="4">
    <source>
        <dbReference type="EMBL" id="HIW93889.1"/>
    </source>
</evidence>
<dbReference type="Proteomes" id="UP000824192">
    <property type="component" value="Unassembled WGS sequence"/>
</dbReference>
<accession>A0A9D1RTH6</accession>
<dbReference type="AlphaFoldDB" id="A0A9D1RTH6"/>
<name>A0A9D1RTH6_9FIRM</name>
<feature type="coiled-coil region" evidence="1">
    <location>
        <begin position="5"/>
        <end position="43"/>
    </location>
</feature>
<organism evidence="4 5">
    <name type="scientific">Candidatus Flavonifractor merdipullorum</name>
    <dbReference type="NCBI Taxonomy" id="2838590"/>
    <lineage>
        <taxon>Bacteria</taxon>
        <taxon>Bacillati</taxon>
        <taxon>Bacillota</taxon>
        <taxon>Clostridia</taxon>
        <taxon>Eubacteriales</taxon>
        <taxon>Oscillospiraceae</taxon>
        <taxon>Flavonifractor</taxon>
    </lineage>
</organism>
<keyword evidence="3" id="KW-1133">Transmembrane helix</keyword>
<reference evidence="4" key="2">
    <citation type="submission" date="2021-04" db="EMBL/GenBank/DDBJ databases">
        <authorList>
            <person name="Gilroy R."/>
        </authorList>
    </citation>
    <scope>NUCLEOTIDE SEQUENCE</scope>
    <source>
        <strain evidence="4">ChiGjej6B6-1540</strain>
    </source>
</reference>
<evidence type="ECO:0000313" key="5">
    <source>
        <dbReference type="Proteomes" id="UP000824192"/>
    </source>
</evidence>
<dbReference type="SUPFAM" id="SSF46934">
    <property type="entry name" value="UBA-like"/>
    <property type="match status" value="1"/>
</dbReference>
<dbReference type="EMBL" id="DXGA01000105">
    <property type="protein sequence ID" value="HIW93889.1"/>
    <property type="molecule type" value="Genomic_DNA"/>
</dbReference>
<proteinExistence type="predicted"/>
<protein>
    <submittedName>
        <fullName evidence="4">Ubiquitin</fullName>
    </submittedName>
</protein>
<feature type="transmembrane region" description="Helical" evidence="3">
    <location>
        <begin position="126"/>
        <end position="150"/>
    </location>
</feature>
<reference evidence="4" key="1">
    <citation type="journal article" date="2021" name="PeerJ">
        <title>Extensive microbial diversity within the chicken gut microbiome revealed by metagenomics and culture.</title>
        <authorList>
            <person name="Gilroy R."/>
            <person name="Ravi A."/>
            <person name="Getino M."/>
            <person name="Pursley I."/>
            <person name="Horton D.L."/>
            <person name="Alikhan N.F."/>
            <person name="Baker D."/>
            <person name="Gharbi K."/>
            <person name="Hall N."/>
            <person name="Watson M."/>
            <person name="Adriaenssens E.M."/>
            <person name="Foster-Nyarko E."/>
            <person name="Jarju S."/>
            <person name="Secka A."/>
            <person name="Antonio M."/>
            <person name="Oren A."/>
            <person name="Chaudhuri R.R."/>
            <person name="La Ragione R."/>
            <person name="Hildebrand F."/>
            <person name="Pallen M.J."/>
        </authorList>
    </citation>
    <scope>NUCLEOTIDE SEQUENCE</scope>
    <source>
        <strain evidence="4">ChiGjej6B6-1540</strain>
    </source>
</reference>
<comment type="caution">
    <text evidence="4">The sequence shown here is derived from an EMBL/GenBank/DDBJ whole genome shotgun (WGS) entry which is preliminary data.</text>
</comment>
<keyword evidence="3" id="KW-0472">Membrane</keyword>
<evidence type="ECO:0000256" key="1">
    <source>
        <dbReference type="SAM" id="Coils"/>
    </source>
</evidence>
<evidence type="ECO:0000256" key="2">
    <source>
        <dbReference type="SAM" id="MobiDB-lite"/>
    </source>
</evidence>
<feature type="region of interest" description="Disordered" evidence="2">
    <location>
        <begin position="44"/>
        <end position="78"/>
    </location>
</feature>
<keyword evidence="1" id="KW-0175">Coiled coil</keyword>
<dbReference type="InterPro" id="IPR009060">
    <property type="entry name" value="UBA-like_sf"/>
</dbReference>
<dbReference type="CDD" id="cd14360">
    <property type="entry name" value="UBA_NAC_like_bac"/>
    <property type="match status" value="1"/>
</dbReference>
<dbReference type="Gene3D" id="1.10.8.10">
    <property type="entry name" value="DNA helicase RuvA subunit, C-terminal domain"/>
    <property type="match status" value="1"/>
</dbReference>
<keyword evidence="3" id="KW-0812">Transmembrane</keyword>
<sequence>MAVTLEDVERLREKADVTYEEAKAALERSNGDLLDALIDLERRGKTRTPGSGGTYSTRPGANIPPSAPGKETAGYNEAQGTRSGGWNGLWESVKELFSALFHALDPSTHNRFEVWRQGKLLTSMPLLILIIAVICVFYITVPLLIMGLFLGCRYQFSGPDLGRKDLNDAMNSMSDTVEDMKDQVRRSGGKT</sequence>
<evidence type="ECO:0000256" key="3">
    <source>
        <dbReference type="SAM" id="Phobius"/>
    </source>
</evidence>